<feature type="signal peptide" evidence="1">
    <location>
        <begin position="1"/>
        <end position="23"/>
    </location>
</feature>
<proteinExistence type="predicted"/>
<dbReference type="AlphaFoldDB" id="A0A1G4VJV5"/>
<dbReference type="STRING" id="329186.SAMN02927925_01239"/>
<accession>A0A1G4VJV5</accession>
<evidence type="ECO:0000313" key="3">
    <source>
        <dbReference type="Proteomes" id="UP000182124"/>
    </source>
</evidence>
<evidence type="ECO:0000313" key="2">
    <source>
        <dbReference type="EMBL" id="SCX07857.1"/>
    </source>
</evidence>
<organism evidence="2 3">
    <name type="scientific">Flavobacterium saliperosum</name>
    <dbReference type="NCBI Taxonomy" id="329186"/>
    <lineage>
        <taxon>Bacteria</taxon>
        <taxon>Pseudomonadati</taxon>
        <taxon>Bacteroidota</taxon>
        <taxon>Flavobacteriia</taxon>
        <taxon>Flavobacteriales</taxon>
        <taxon>Flavobacteriaceae</taxon>
        <taxon>Flavobacterium</taxon>
    </lineage>
</organism>
<dbReference type="Proteomes" id="UP000182124">
    <property type="component" value="Unassembled WGS sequence"/>
</dbReference>
<gene>
    <name evidence="2" type="ORF">SAMN02927925_01239</name>
</gene>
<feature type="chain" id="PRO_5010380626" evidence="1">
    <location>
        <begin position="24"/>
        <end position="204"/>
    </location>
</feature>
<dbReference type="RefSeq" id="WP_023576814.1">
    <property type="nucleotide sequence ID" value="NZ_CBCSBQ010000009.1"/>
</dbReference>
<evidence type="ECO:0000256" key="1">
    <source>
        <dbReference type="SAM" id="SignalP"/>
    </source>
</evidence>
<reference evidence="2 3" key="1">
    <citation type="submission" date="2016-10" db="EMBL/GenBank/DDBJ databases">
        <authorList>
            <person name="de Groot N.N."/>
        </authorList>
    </citation>
    <scope>NUCLEOTIDE SEQUENCE [LARGE SCALE GENOMIC DNA]</scope>
    <source>
        <strain evidence="2 3">CGMCC 1.3801</strain>
    </source>
</reference>
<keyword evidence="1" id="KW-0732">Signal</keyword>
<sequence>MIKNYTLKAVCVATLLFFQLGYAQVGIGTTNPLSTLHVQGTMRITSTDNTTQTTKLAGTCDSGIVGDIKVGRNLSLVDNELSAGDGDNSSYKVAAIRLTTTFSNQAFDNLDLQLEGANDGVVIFRIYGSAHNFSIKGIQGGTDGRHIILYNSSPVNMKMDHLISSVPINNIDTIGSSTSTSGIGTVELVYDGSSSKWIVISIRD</sequence>
<dbReference type="EMBL" id="FMTY01000002">
    <property type="protein sequence ID" value="SCX07857.1"/>
    <property type="molecule type" value="Genomic_DNA"/>
</dbReference>
<name>A0A1G4VJV5_9FLAO</name>
<dbReference type="eggNOG" id="ENOG503441S">
    <property type="taxonomic scope" value="Bacteria"/>
</dbReference>
<protein>
    <submittedName>
        <fullName evidence="2">Uncharacterized protein</fullName>
    </submittedName>
</protein>